<dbReference type="HOGENOM" id="CLU_186834_1_0_11"/>
<dbReference type="OrthoDB" id="5124197at2"/>
<organism evidence="1 2">
    <name type="scientific">Intrasporangium calvum (strain ATCC 23552 / DSM 43043 / JCM 3097 / NBRC 12989 / NCIMB 10167 / NRRL B-3866 / 7 KIP)</name>
    <dbReference type="NCBI Taxonomy" id="710696"/>
    <lineage>
        <taxon>Bacteria</taxon>
        <taxon>Bacillati</taxon>
        <taxon>Actinomycetota</taxon>
        <taxon>Actinomycetes</taxon>
        <taxon>Micrococcales</taxon>
        <taxon>Intrasporangiaceae</taxon>
        <taxon>Intrasporangium</taxon>
    </lineage>
</organism>
<protein>
    <submittedName>
        <fullName evidence="1">PhiRv1 phage protein</fullName>
    </submittedName>
</protein>
<dbReference type="RefSeq" id="WP_013493490.1">
    <property type="nucleotide sequence ID" value="NC_014830.1"/>
</dbReference>
<sequence length="72" mass="7621">MADTASPASLRATIAALSRSRTPDDPDLVAARQAHKAARLQGYIERVVADWPPLSDEQRARLAVLLRGGGAA</sequence>
<proteinExistence type="predicted"/>
<dbReference type="eggNOG" id="ENOG502ZE5W">
    <property type="taxonomic scope" value="Bacteria"/>
</dbReference>
<dbReference type="STRING" id="710696.Intca_2674"/>
<name>E6S8L4_INTC7</name>
<dbReference type="KEGG" id="ica:Intca_2674"/>
<evidence type="ECO:0000313" key="2">
    <source>
        <dbReference type="Proteomes" id="UP000008914"/>
    </source>
</evidence>
<reference evidence="1 2" key="1">
    <citation type="journal article" date="2010" name="Stand. Genomic Sci.">
        <title>Complete genome sequence of Intrasporangium calvum type strain (7 KIP).</title>
        <authorList>
            <person name="Del Rio T.G."/>
            <person name="Chertkov O."/>
            <person name="Yasawong M."/>
            <person name="Lucas S."/>
            <person name="Deshpande S."/>
            <person name="Cheng J.F."/>
            <person name="Detter C."/>
            <person name="Tapia R."/>
            <person name="Han C."/>
            <person name="Goodwin L."/>
            <person name="Pitluck S."/>
            <person name="Liolios K."/>
            <person name="Ivanova N."/>
            <person name="Mavromatis K."/>
            <person name="Pati A."/>
            <person name="Chen A."/>
            <person name="Palaniappan K."/>
            <person name="Land M."/>
            <person name="Hauser L."/>
            <person name="Chang Y.J."/>
            <person name="Jeffries C.D."/>
            <person name="Rohde M."/>
            <person name="Pukall R."/>
            <person name="Sikorski J."/>
            <person name="Goker M."/>
            <person name="Woyke T."/>
            <person name="Bristow J."/>
            <person name="Eisen J.A."/>
            <person name="Markowitz V."/>
            <person name="Hugenholtz P."/>
            <person name="Kyrpides N.C."/>
            <person name="Klenk H.P."/>
            <person name="Lapidus A."/>
        </authorList>
    </citation>
    <scope>NUCLEOTIDE SEQUENCE [LARGE SCALE GENOMIC DNA]</scope>
    <source>
        <strain evidence="2">ATCC 23552 / DSM 43043 / JCM 3097 / NBRC 12989 / 7 KIP</strain>
    </source>
</reference>
<accession>E6S8L4</accession>
<dbReference type="AlphaFoldDB" id="E6S8L4"/>
<keyword evidence="2" id="KW-1185">Reference proteome</keyword>
<dbReference type="Proteomes" id="UP000008914">
    <property type="component" value="Chromosome"/>
</dbReference>
<gene>
    <name evidence="1" type="ordered locus">Intca_2674</name>
</gene>
<dbReference type="EMBL" id="CP002343">
    <property type="protein sequence ID" value="ADU49176.1"/>
    <property type="molecule type" value="Genomic_DNA"/>
</dbReference>
<evidence type="ECO:0000313" key="1">
    <source>
        <dbReference type="EMBL" id="ADU49176.1"/>
    </source>
</evidence>